<evidence type="ECO:0000313" key="2">
    <source>
        <dbReference type="EMBL" id="SIR97600.1"/>
    </source>
</evidence>
<protein>
    <submittedName>
        <fullName evidence="2">Uncharacterized protein</fullName>
    </submittedName>
</protein>
<accession>A0A1N7FBA2</accession>
<reference evidence="2 3" key="1">
    <citation type="submission" date="2017-01" db="EMBL/GenBank/DDBJ databases">
        <authorList>
            <person name="Mah S.A."/>
            <person name="Swanson W.J."/>
            <person name="Moy G.W."/>
            <person name="Vacquier V.D."/>
        </authorList>
    </citation>
    <scope>NUCLEOTIDE SEQUENCE [LARGE SCALE GENOMIC DNA]</scope>
    <source>
        <strain evidence="2 3">DSM 45758</strain>
    </source>
</reference>
<evidence type="ECO:0000256" key="1">
    <source>
        <dbReference type="SAM" id="MobiDB-lite"/>
    </source>
</evidence>
<feature type="compositionally biased region" description="Polar residues" evidence="1">
    <location>
        <begin position="1"/>
        <end position="13"/>
    </location>
</feature>
<gene>
    <name evidence="2" type="ORF">SAMN05444858_13310</name>
</gene>
<dbReference type="RefSeq" id="WP_217696879.1">
    <property type="nucleotide sequence ID" value="NZ_FTNF01000033.1"/>
</dbReference>
<evidence type="ECO:0000313" key="3">
    <source>
        <dbReference type="Proteomes" id="UP000186004"/>
    </source>
</evidence>
<feature type="region of interest" description="Disordered" evidence="1">
    <location>
        <begin position="1"/>
        <end position="22"/>
    </location>
</feature>
<dbReference type="EMBL" id="FTNF01000033">
    <property type="protein sequence ID" value="SIR97600.1"/>
    <property type="molecule type" value="Genomic_DNA"/>
</dbReference>
<keyword evidence="3" id="KW-1185">Reference proteome</keyword>
<dbReference type="STRING" id="1198245.SAMN05444858_13310"/>
<dbReference type="Proteomes" id="UP000186004">
    <property type="component" value="Unassembled WGS sequence"/>
</dbReference>
<organism evidence="2 3">
    <name type="scientific">Micromonospora avicenniae</name>
    <dbReference type="NCBI Taxonomy" id="1198245"/>
    <lineage>
        <taxon>Bacteria</taxon>
        <taxon>Bacillati</taxon>
        <taxon>Actinomycetota</taxon>
        <taxon>Actinomycetes</taxon>
        <taxon>Micromonosporales</taxon>
        <taxon>Micromonosporaceae</taxon>
        <taxon>Micromonospora</taxon>
    </lineage>
</organism>
<proteinExistence type="predicted"/>
<dbReference type="AlphaFoldDB" id="A0A1N7FBA2"/>
<sequence>MKTFEQQRATMTESLGEVRRTPLHEIPVDQATDIVRKVMRHRENATGAVEVARFGSVA</sequence>
<name>A0A1N7FBA2_9ACTN</name>